<evidence type="ECO:0000313" key="2">
    <source>
        <dbReference type="EMBL" id="AXA35064.1"/>
    </source>
</evidence>
<sequence length="261" mass="27900">MKHSLRNSLVAVGIGVMWGLVAVCWGDVQRAPETLQSLATKADTIVHGTCVGKEVGLANRLIFTTYKIKVQETLKGKGVKSGDTMSLTLPGGSFSTPPVSQAALGMPAIVQDEEVVLFLKNPDPSAVKKATVPQLASSPQLVGWWQGKFTVFTDPADGRKKVTRINPERYGFIPRDDVLSTILRALANGELQTSDTANLVDAGGGLKTTPEGLEMLNRAVKISQSDQAASKAHAQKGPQQRNPVPAQTLDEFKASIRKCAQ</sequence>
<dbReference type="KEGG" id="schv:BRCON_0287"/>
<dbReference type="EMBL" id="CP030759">
    <property type="protein sequence ID" value="AXA35064.1"/>
    <property type="molecule type" value="Genomic_DNA"/>
</dbReference>
<name>A0A2Z4Y208_SUMC1</name>
<accession>A0A2Z4Y208</accession>
<evidence type="ECO:0000313" key="3">
    <source>
        <dbReference type="Proteomes" id="UP000262583"/>
    </source>
</evidence>
<feature type="region of interest" description="Disordered" evidence="1">
    <location>
        <begin position="224"/>
        <end position="250"/>
    </location>
</feature>
<gene>
    <name evidence="2" type="ORF">BRCON_0287</name>
</gene>
<dbReference type="AlphaFoldDB" id="A0A2Z4Y208"/>
<evidence type="ECO:0000256" key="1">
    <source>
        <dbReference type="SAM" id="MobiDB-lite"/>
    </source>
</evidence>
<reference evidence="2 3" key="1">
    <citation type="submission" date="2018-05" db="EMBL/GenBank/DDBJ databases">
        <title>A metagenomic window into the 2 km-deep terrestrial subsurface aquifer revealed taxonomically and functionally diverse microbial community comprising novel uncultured bacterial lineages.</title>
        <authorList>
            <person name="Kadnikov V.V."/>
            <person name="Mardanov A.V."/>
            <person name="Beletsky A.V."/>
            <person name="Banks D."/>
            <person name="Pimenov N.V."/>
            <person name="Frank Y.A."/>
            <person name="Karnachuk O.V."/>
            <person name="Ravin N.V."/>
        </authorList>
    </citation>
    <scope>NUCLEOTIDE SEQUENCE [LARGE SCALE GENOMIC DNA]</scope>
    <source>
        <strain evidence="2">BY</strain>
    </source>
</reference>
<organism evidence="2 3">
    <name type="scientific">Sumerlaea chitinivorans</name>
    <dbReference type="NCBI Taxonomy" id="2250252"/>
    <lineage>
        <taxon>Bacteria</taxon>
        <taxon>Candidatus Sumerlaeota</taxon>
        <taxon>Candidatus Sumerlaeia</taxon>
        <taxon>Candidatus Sumerlaeales</taxon>
        <taxon>Candidatus Sumerlaeaceae</taxon>
        <taxon>Candidatus Sumerlaea</taxon>
    </lineage>
</organism>
<proteinExistence type="predicted"/>
<dbReference type="Proteomes" id="UP000262583">
    <property type="component" value="Chromosome"/>
</dbReference>
<protein>
    <submittedName>
        <fullName evidence="2">Uncharacterized protein</fullName>
    </submittedName>
</protein>